<dbReference type="AlphaFoldDB" id="A0A9D2H1L0"/>
<dbReference type="PANTHER" id="PTHR11070">
    <property type="entry name" value="UVRD / RECB / PCRA DNA HELICASE FAMILY MEMBER"/>
    <property type="match status" value="1"/>
</dbReference>
<evidence type="ECO:0000256" key="6">
    <source>
        <dbReference type="ARBA" id="ARBA00022839"/>
    </source>
</evidence>
<dbReference type="InterPro" id="IPR011335">
    <property type="entry name" value="Restrct_endonuc-II-like"/>
</dbReference>
<evidence type="ECO:0000256" key="5">
    <source>
        <dbReference type="ARBA" id="ARBA00022806"/>
    </source>
</evidence>
<dbReference type="Pfam" id="PF00580">
    <property type="entry name" value="UvrD-helicase"/>
    <property type="match status" value="1"/>
</dbReference>
<sequence length="1099" mass="122240">MSPRPTPEQQAAVSARGKVIVSASAGSGKTFVMIERLVSLIVGGADVREVLAVTYTRKAAAQMREKLRTALVKAVGETREEGARARLKEQLSSLPLADICTMHVFCARLVRTYFYVEGIDPAFRIAGEDDAEWKTYSARALDETFDEAYESGGEEFRALLSFYFRKKSDRTLRGLVLQMNAAAEDTADPEARLGEAGRLTFEELVSAVWARIRGRIGLFARELAALSPAFAGNKAAEKLMSALLAQFSALSEADGLFAAAARAEELAGERLPNAPPATKLSGEELDRVLRLKAVSEAFKELKKELRSFESEETERLRHEDASARARALASLALAYRARFQALKREAGILDYHDLEHCALHVLRDEDIRAAVRQKYRYVFVDEYQDVNLVQEELLRLAGGEEVFLVGDAKQAIYAFRGSRSQYFLQKTKEFPLSLTLSESFRSSSAVLQAVNDVFSRAMTEETCGLDYENTAQMRGGARYGEHGGEVRFVLVPEKEKAEKRERSVYSVLAPQPEGEEDRLARTVVRLVRQQLGTMWFDADEGKERPVGYGDIAVLARTNGGAAERAVRALGDAGIPVAATADVNVCDFWEARLILDWLSFLDNGEQDIPMAGAMLSFLGGMTEEDLAAVRARFPSPPAFRTACRAYAEKMNDAVSARLNDFYALAEHYRLLSRVRTARETIGMLLSDGLEAEILAKEEGELRLRRVLRLMESAEGSVSAFLRRLKASGYKVDFRESGGENAVKVLTMHASKGLEYPVVILLDMDRTFHGAETDEVISSDALSFAPKSFDREKRAACPTLHRYAIAAEQVEEERKGELNLLYVAMTRAKYKLFLVFQKAPSDVPPVLARSFADLIGGARFRRYFWELPEEEAQPPLSLPAAAAGEDALSAVYARPYPFEESTRLPVKSSATELIKAQRAEWQQLPPEEESAGGGHSAEEGTAYHAFLQHVRFGAPVREELARMREEGLLSEEQLALLDEEKLGRILSLPSLREAAWCGRVLREQTFLLSLTAREAGLAETDDTIVFQGAVDLLAETKEGWLLLDYKFSSHSEERLRRDYAPQIALYKMAVAKAMHVSEESVRARILNIALCREAEMDGRDR</sequence>
<evidence type="ECO:0000256" key="4">
    <source>
        <dbReference type="ARBA" id="ARBA00022801"/>
    </source>
</evidence>
<dbReference type="InterPro" id="IPR027417">
    <property type="entry name" value="P-loop_NTPase"/>
</dbReference>
<organism evidence="17 18">
    <name type="scientific">Candidatus Gallimonas gallistercoris</name>
    <dbReference type="NCBI Taxonomy" id="2838602"/>
    <lineage>
        <taxon>Bacteria</taxon>
        <taxon>Bacillati</taxon>
        <taxon>Bacillota</taxon>
        <taxon>Clostridia</taxon>
        <taxon>Candidatus Gallimonas</taxon>
    </lineage>
</organism>
<proteinExistence type="predicted"/>
<dbReference type="GO" id="GO:0004527">
    <property type="term" value="F:exonuclease activity"/>
    <property type="evidence" value="ECO:0007669"/>
    <property type="project" value="UniProtKB-KW"/>
</dbReference>
<keyword evidence="6" id="KW-0269">Exonuclease</keyword>
<evidence type="ECO:0000259" key="16">
    <source>
        <dbReference type="PROSITE" id="PS51217"/>
    </source>
</evidence>
<keyword evidence="4 14" id="KW-0378">Hydrolase</keyword>
<evidence type="ECO:0000256" key="12">
    <source>
        <dbReference type="ARBA" id="ARBA00034808"/>
    </source>
</evidence>
<dbReference type="PANTHER" id="PTHR11070:SF48">
    <property type="entry name" value="ATP-DEPENDENT HELICASE_NUCLEASE SUBUNIT A"/>
    <property type="match status" value="1"/>
</dbReference>
<keyword evidence="9" id="KW-0234">DNA repair</keyword>
<protein>
    <recommendedName>
        <fullName evidence="12">DNA 3'-5' helicase</fullName>
        <ecNumber evidence="12">5.6.2.4</ecNumber>
    </recommendedName>
</protein>
<dbReference type="Pfam" id="PF13361">
    <property type="entry name" value="UvrD_C"/>
    <property type="match status" value="1"/>
</dbReference>
<dbReference type="InterPro" id="IPR014017">
    <property type="entry name" value="DNA_helicase_UvrD-like_C"/>
</dbReference>
<evidence type="ECO:0000256" key="3">
    <source>
        <dbReference type="ARBA" id="ARBA00022763"/>
    </source>
</evidence>
<feature type="binding site" evidence="14">
    <location>
        <begin position="23"/>
        <end position="30"/>
    </location>
    <ligand>
        <name>ATP</name>
        <dbReference type="ChEBI" id="CHEBI:30616"/>
    </ligand>
</feature>
<comment type="catalytic activity">
    <reaction evidence="11">
        <text>Couples ATP hydrolysis with the unwinding of duplex DNA by translocating in the 3'-5' direction.</text>
        <dbReference type="EC" id="5.6.2.4"/>
    </reaction>
</comment>
<keyword evidence="2 14" id="KW-0547">Nucleotide-binding</keyword>
<comment type="caution">
    <text evidence="17">The sequence shown here is derived from an EMBL/GenBank/DDBJ whole genome shotgun (WGS) entry which is preliminary data.</text>
</comment>
<dbReference type="EC" id="5.6.2.4" evidence="12"/>
<keyword evidence="3" id="KW-0227">DNA damage</keyword>
<dbReference type="Gene3D" id="3.40.50.300">
    <property type="entry name" value="P-loop containing nucleotide triphosphate hydrolases"/>
    <property type="match status" value="4"/>
</dbReference>
<dbReference type="InterPro" id="IPR014016">
    <property type="entry name" value="UvrD-like_ATP-bd"/>
</dbReference>
<gene>
    <name evidence="17" type="ORF">H9797_01660</name>
</gene>
<dbReference type="InterPro" id="IPR000212">
    <property type="entry name" value="DNA_helicase_UvrD/REP"/>
</dbReference>
<evidence type="ECO:0000256" key="7">
    <source>
        <dbReference type="ARBA" id="ARBA00022840"/>
    </source>
</evidence>
<evidence type="ECO:0000313" key="17">
    <source>
        <dbReference type="EMBL" id="HJA02074.1"/>
    </source>
</evidence>
<keyword evidence="1" id="KW-0540">Nuclease</keyword>
<dbReference type="SUPFAM" id="SSF52980">
    <property type="entry name" value="Restriction endonuclease-like"/>
    <property type="match status" value="1"/>
</dbReference>
<dbReference type="Pfam" id="PF12705">
    <property type="entry name" value="PDDEXK_1"/>
    <property type="match status" value="1"/>
</dbReference>
<dbReference type="PROSITE" id="PS51217">
    <property type="entry name" value="UVRD_HELICASE_CTER"/>
    <property type="match status" value="1"/>
</dbReference>
<dbReference type="GO" id="GO:0005524">
    <property type="term" value="F:ATP binding"/>
    <property type="evidence" value="ECO:0007669"/>
    <property type="project" value="UniProtKB-UniRule"/>
</dbReference>
<dbReference type="InterPro" id="IPR038726">
    <property type="entry name" value="PDDEXK_AddAB-type"/>
</dbReference>
<dbReference type="Gene3D" id="3.90.320.10">
    <property type="match status" value="1"/>
</dbReference>
<dbReference type="GO" id="GO:0033202">
    <property type="term" value="C:DNA helicase complex"/>
    <property type="evidence" value="ECO:0007669"/>
    <property type="project" value="TreeGrafter"/>
</dbReference>
<dbReference type="InterPro" id="IPR011604">
    <property type="entry name" value="PDDEXK-like_dom_sf"/>
</dbReference>
<evidence type="ECO:0000256" key="2">
    <source>
        <dbReference type="ARBA" id="ARBA00022741"/>
    </source>
</evidence>
<dbReference type="SUPFAM" id="SSF52540">
    <property type="entry name" value="P-loop containing nucleoside triphosphate hydrolases"/>
    <property type="match status" value="1"/>
</dbReference>
<feature type="domain" description="UvrD-like helicase ATP-binding" evidence="15">
    <location>
        <begin position="2"/>
        <end position="443"/>
    </location>
</feature>
<name>A0A9D2H1L0_9FIRM</name>
<dbReference type="GO" id="GO:0003677">
    <property type="term" value="F:DNA binding"/>
    <property type="evidence" value="ECO:0007669"/>
    <property type="project" value="UniProtKB-KW"/>
</dbReference>
<evidence type="ECO:0000256" key="8">
    <source>
        <dbReference type="ARBA" id="ARBA00023125"/>
    </source>
</evidence>
<evidence type="ECO:0000313" key="18">
    <source>
        <dbReference type="Proteomes" id="UP000824221"/>
    </source>
</evidence>
<dbReference type="GO" id="GO:0043138">
    <property type="term" value="F:3'-5' DNA helicase activity"/>
    <property type="evidence" value="ECO:0007669"/>
    <property type="project" value="UniProtKB-EC"/>
</dbReference>
<evidence type="ECO:0000256" key="1">
    <source>
        <dbReference type="ARBA" id="ARBA00022722"/>
    </source>
</evidence>
<keyword evidence="8" id="KW-0238">DNA-binding</keyword>
<keyword evidence="5 14" id="KW-0347">Helicase</keyword>
<evidence type="ECO:0000259" key="15">
    <source>
        <dbReference type="PROSITE" id="PS51198"/>
    </source>
</evidence>
<dbReference type="Proteomes" id="UP000824221">
    <property type="component" value="Unassembled WGS sequence"/>
</dbReference>
<dbReference type="GO" id="GO:0000725">
    <property type="term" value="P:recombinational repair"/>
    <property type="evidence" value="ECO:0007669"/>
    <property type="project" value="TreeGrafter"/>
</dbReference>
<dbReference type="EMBL" id="DXAJ01000030">
    <property type="protein sequence ID" value="HJA02074.1"/>
    <property type="molecule type" value="Genomic_DNA"/>
</dbReference>
<evidence type="ECO:0000256" key="9">
    <source>
        <dbReference type="ARBA" id="ARBA00023204"/>
    </source>
</evidence>
<comment type="catalytic activity">
    <reaction evidence="13">
        <text>ATP + H2O = ADP + phosphate + H(+)</text>
        <dbReference type="Rhea" id="RHEA:13065"/>
        <dbReference type="ChEBI" id="CHEBI:15377"/>
        <dbReference type="ChEBI" id="CHEBI:15378"/>
        <dbReference type="ChEBI" id="CHEBI:30616"/>
        <dbReference type="ChEBI" id="CHEBI:43474"/>
        <dbReference type="ChEBI" id="CHEBI:456216"/>
        <dbReference type="EC" id="5.6.2.4"/>
    </reaction>
</comment>
<reference evidence="17" key="1">
    <citation type="journal article" date="2021" name="PeerJ">
        <title>Extensive microbial diversity within the chicken gut microbiome revealed by metagenomics and culture.</title>
        <authorList>
            <person name="Gilroy R."/>
            <person name="Ravi A."/>
            <person name="Getino M."/>
            <person name="Pursley I."/>
            <person name="Horton D.L."/>
            <person name="Alikhan N.F."/>
            <person name="Baker D."/>
            <person name="Gharbi K."/>
            <person name="Hall N."/>
            <person name="Watson M."/>
            <person name="Adriaenssens E.M."/>
            <person name="Foster-Nyarko E."/>
            <person name="Jarju S."/>
            <person name="Secka A."/>
            <person name="Antonio M."/>
            <person name="Oren A."/>
            <person name="Chaudhuri R.R."/>
            <person name="La Ragione R."/>
            <person name="Hildebrand F."/>
            <person name="Pallen M.J."/>
        </authorList>
    </citation>
    <scope>NUCLEOTIDE SEQUENCE</scope>
    <source>
        <strain evidence="17">CHK156-179</strain>
    </source>
</reference>
<evidence type="ECO:0000256" key="11">
    <source>
        <dbReference type="ARBA" id="ARBA00034617"/>
    </source>
</evidence>
<keyword evidence="7 14" id="KW-0067">ATP-binding</keyword>
<dbReference type="PROSITE" id="PS51198">
    <property type="entry name" value="UVRD_HELICASE_ATP_BIND"/>
    <property type="match status" value="1"/>
</dbReference>
<accession>A0A9D2H1L0</accession>
<dbReference type="GO" id="GO:0005829">
    <property type="term" value="C:cytosol"/>
    <property type="evidence" value="ECO:0007669"/>
    <property type="project" value="TreeGrafter"/>
</dbReference>
<evidence type="ECO:0000256" key="13">
    <source>
        <dbReference type="ARBA" id="ARBA00048988"/>
    </source>
</evidence>
<keyword evidence="10" id="KW-0413">Isomerase</keyword>
<feature type="domain" description="UvrD-like helicase C-terminal" evidence="16">
    <location>
        <begin position="471"/>
        <end position="751"/>
    </location>
</feature>
<evidence type="ECO:0000256" key="10">
    <source>
        <dbReference type="ARBA" id="ARBA00023235"/>
    </source>
</evidence>
<evidence type="ECO:0000256" key="14">
    <source>
        <dbReference type="PROSITE-ProRule" id="PRU00560"/>
    </source>
</evidence>
<reference evidence="17" key="2">
    <citation type="submission" date="2021-04" db="EMBL/GenBank/DDBJ databases">
        <authorList>
            <person name="Gilroy R."/>
        </authorList>
    </citation>
    <scope>NUCLEOTIDE SEQUENCE</scope>
    <source>
        <strain evidence="17">CHK156-179</strain>
    </source>
</reference>